<dbReference type="EMBL" id="CM003536">
    <property type="protein sequence ID" value="RCV44365.1"/>
    <property type="molecule type" value="Genomic_DNA"/>
</dbReference>
<reference evidence="8" key="3">
    <citation type="submission" date="2018-08" db="UniProtKB">
        <authorList>
            <consortium name="EnsemblPlants"/>
        </authorList>
    </citation>
    <scope>IDENTIFICATION</scope>
    <source>
        <strain evidence="8">Yugu1</strain>
    </source>
</reference>
<accession>K4ABK6</accession>
<dbReference type="SUPFAM" id="SSF51197">
    <property type="entry name" value="Clavaminate synthase-like"/>
    <property type="match status" value="1"/>
</dbReference>
<proteinExistence type="inferred from homology"/>
<dbReference type="EMBL" id="AGNK02005935">
    <property type="status" value="NOT_ANNOTATED_CDS"/>
    <property type="molecule type" value="Genomic_DNA"/>
</dbReference>
<protein>
    <recommendedName>
        <fullName evidence="6">Fe2OG dioxygenase domain-containing protein</fullName>
    </recommendedName>
</protein>
<comment type="similarity">
    <text evidence="1 5">Belongs to the iron/ascorbate-dependent oxidoreductase family.</text>
</comment>
<sequence length="369" mass="40299">MEAAAAKLVIREKITGATAAVFAGSVEIPEKFIRTTEVQEAGAVVSEDEVFELPVVDMAKLLDPELSASETAKLGSACRDWGFFQLTHHGVDEAAMQQMKDSAAQFFGLPLESKNSVAVRDGGFQGFGHHVNASSGDKIDWAENMFLFTEPVQDRDMDLWPANPPTFRHALDSYSVEISNLARRLLGFMATDLGVSQEALQGAFFGGGDADDDTGRQPKQQCTAMHYYPPCRHPEKVLGSLPHTDTLGLTVLMQVDDTPGLQIKRGGRWIPLRPLLGAVVVIVGDILDVLTNGTYVSVEHRVVPDAERGRTSVVMFHEASVQGFVTPLPELLTGGEARPRYRSIGTLEYRKGSSRALAQGRRFVDTLRM</sequence>
<keyword evidence="4 5" id="KW-0408">Iron</keyword>
<dbReference type="eggNOG" id="KOG0143">
    <property type="taxonomic scope" value="Eukaryota"/>
</dbReference>
<evidence type="ECO:0000256" key="5">
    <source>
        <dbReference type="RuleBase" id="RU003682"/>
    </source>
</evidence>
<feature type="domain" description="Fe2OG dioxygenase" evidence="6">
    <location>
        <begin position="218"/>
        <end position="319"/>
    </location>
</feature>
<organism evidence="8 9">
    <name type="scientific">Setaria italica</name>
    <name type="common">Foxtail millet</name>
    <name type="synonym">Panicum italicum</name>
    <dbReference type="NCBI Taxonomy" id="4555"/>
    <lineage>
        <taxon>Eukaryota</taxon>
        <taxon>Viridiplantae</taxon>
        <taxon>Streptophyta</taxon>
        <taxon>Embryophyta</taxon>
        <taxon>Tracheophyta</taxon>
        <taxon>Spermatophyta</taxon>
        <taxon>Magnoliopsida</taxon>
        <taxon>Liliopsida</taxon>
        <taxon>Poales</taxon>
        <taxon>Poaceae</taxon>
        <taxon>PACMAD clade</taxon>
        <taxon>Panicoideae</taxon>
        <taxon>Panicodae</taxon>
        <taxon>Paniceae</taxon>
        <taxon>Cenchrinae</taxon>
        <taxon>Setaria</taxon>
    </lineage>
</organism>
<dbReference type="InterPro" id="IPR005123">
    <property type="entry name" value="Oxoglu/Fe-dep_dioxygenase_dom"/>
</dbReference>
<dbReference type="Pfam" id="PF03171">
    <property type="entry name" value="2OG-FeII_Oxy"/>
    <property type="match status" value="1"/>
</dbReference>
<evidence type="ECO:0000259" key="6">
    <source>
        <dbReference type="PROSITE" id="PS51471"/>
    </source>
</evidence>
<dbReference type="AlphaFoldDB" id="K4ABK6"/>
<evidence type="ECO:0000313" key="7">
    <source>
        <dbReference type="EMBL" id="RCV44365.1"/>
    </source>
</evidence>
<keyword evidence="3 5" id="KW-0560">Oxidoreductase</keyword>
<dbReference type="GeneID" id="101769199"/>
<dbReference type="Pfam" id="PF14226">
    <property type="entry name" value="DIOX_N"/>
    <property type="match status" value="1"/>
</dbReference>
<evidence type="ECO:0000313" key="8">
    <source>
        <dbReference type="EnsemblPlants" id="KQK90449"/>
    </source>
</evidence>
<keyword evidence="2 5" id="KW-0479">Metal-binding</keyword>
<dbReference type="OMA" id="MTLHHYP"/>
<dbReference type="KEGG" id="sita:101769199"/>
<dbReference type="Gramene" id="KQK90449">
    <property type="protein sequence ID" value="KQK90449"/>
    <property type="gene ID" value="SETIT_036263mg"/>
</dbReference>
<dbReference type="EnsemblPlants" id="KQK90449">
    <property type="protein sequence ID" value="KQK90449"/>
    <property type="gene ID" value="SETIT_036263mg"/>
</dbReference>
<dbReference type="Gene3D" id="2.60.120.330">
    <property type="entry name" value="B-lactam Antibiotic, Isopenicillin N Synthase, Chain"/>
    <property type="match status" value="1"/>
</dbReference>
<dbReference type="RefSeq" id="XP_004984049.1">
    <property type="nucleotide sequence ID" value="XM_004983992.3"/>
</dbReference>
<gene>
    <name evidence="8" type="primary">LOC101769199</name>
    <name evidence="7" type="ORF">SETIT_9G367400v2</name>
</gene>
<dbReference type="PROSITE" id="PS51471">
    <property type="entry name" value="FE2OG_OXY"/>
    <property type="match status" value="1"/>
</dbReference>
<keyword evidence="9" id="KW-1185">Reference proteome</keyword>
<dbReference type="GO" id="GO:0046872">
    <property type="term" value="F:metal ion binding"/>
    <property type="evidence" value="ECO:0007669"/>
    <property type="project" value="UniProtKB-KW"/>
</dbReference>
<dbReference type="InterPro" id="IPR044861">
    <property type="entry name" value="IPNS-like_FE2OG_OXY"/>
</dbReference>
<dbReference type="GO" id="GO:0016491">
    <property type="term" value="F:oxidoreductase activity"/>
    <property type="evidence" value="ECO:0007669"/>
    <property type="project" value="UniProtKB-KW"/>
</dbReference>
<dbReference type="InterPro" id="IPR027443">
    <property type="entry name" value="IPNS-like_sf"/>
</dbReference>
<dbReference type="OrthoDB" id="288590at2759"/>
<evidence type="ECO:0000256" key="1">
    <source>
        <dbReference type="ARBA" id="ARBA00008056"/>
    </source>
</evidence>
<evidence type="ECO:0000256" key="3">
    <source>
        <dbReference type="ARBA" id="ARBA00023002"/>
    </source>
</evidence>
<dbReference type="ExpressionAtlas" id="K4ABK6">
    <property type="expression patterns" value="baseline"/>
</dbReference>
<dbReference type="Proteomes" id="UP000004995">
    <property type="component" value="Unassembled WGS sequence"/>
</dbReference>
<reference evidence="7" key="2">
    <citation type="submission" date="2015-07" db="EMBL/GenBank/DDBJ databases">
        <authorList>
            <person name="Noorani M."/>
        </authorList>
    </citation>
    <scope>NUCLEOTIDE SEQUENCE</scope>
    <source>
        <strain evidence="7">Yugu1</strain>
    </source>
</reference>
<dbReference type="InterPro" id="IPR026992">
    <property type="entry name" value="DIOX_N"/>
</dbReference>
<reference evidence="7 9" key="1">
    <citation type="journal article" date="2012" name="Nat. Biotechnol.">
        <title>Reference genome sequence of the model plant Setaria.</title>
        <authorList>
            <person name="Bennetzen J.L."/>
            <person name="Schmutz J."/>
            <person name="Wang H."/>
            <person name="Percifield R."/>
            <person name="Hawkins J."/>
            <person name="Pontaroli A.C."/>
            <person name="Estep M."/>
            <person name="Feng L."/>
            <person name="Vaughn J.N."/>
            <person name="Grimwood J."/>
            <person name="Jenkins J."/>
            <person name="Barry K."/>
            <person name="Lindquist E."/>
            <person name="Hellsten U."/>
            <person name="Deshpande S."/>
            <person name="Wang X."/>
            <person name="Wu X."/>
            <person name="Mitros T."/>
            <person name="Triplett J."/>
            <person name="Yang X."/>
            <person name="Ye C.Y."/>
            <person name="Mauro-Herrera M."/>
            <person name="Wang L."/>
            <person name="Li P."/>
            <person name="Sharma M."/>
            <person name="Sharma R."/>
            <person name="Ronald P.C."/>
            <person name="Panaud O."/>
            <person name="Kellogg E.A."/>
            <person name="Brutnell T.P."/>
            <person name="Doust A.N."/>
            <person name="Tuskan G.A."/>
            <person name="Rokhsar D."/>
            <person name="Devos K.M."/>
        </authorList>
    </citation>
    <scope>NUCLEOTIDE SEQUENCE [LARGE SCALE GENOMIC DNA]</scope>
    <source>
        <strain evidence="9">cv. Yugu1</strain>
        <strain evidence="7">Yugu1</strain>
    </source>
</reference>
<dbReference type="STRING" id="4555.K4ABK6"/>
<dbReference type="PANTHER" id="PTHR47991">
    <property type="entry name" value="OXOGLUTARATE/IRON-DEPENDENT DIOXYGENASE"/>
    <property type="match status" value="1"/>
</dbReference>
<dbReference type="FunFam" id="2.60.120.330:FF:000079">
    <property type="entry name" value="Protein SRG1"/>
    <property type="match status" value="1"/>
</dbReference>
<evidence type="ECO:0000313" key="9">
    <source>
        <dbReference type="Proteomes" id="UP000004995"/>
    </source>
</evidence>
<dbReference type="HOGENOM" id="CLU_010119_16_0_1"/>
<name>K4ABK6_SETIT</name>
<dbReference type="InterPro" id="IPR050295">
    <property type="entry name" value="Plant_2OG-oxidoreductases"/>
</dbReference>
<evidence type="ECO:0000256" key="4">
    <source>
        <dbReference type="ARBA" id="ARBA00023004"/>
    </source>
</evidence>
<evidence type="ECO:0000256" key="2">
    <source>
        <dbReference type="ARBA" id="ARBA00022723"/>
    </source>
</evidence>